<proteinExistence type="predicted"/>
<protein>
    <submittedName>
        <fullName evidence="13">Reverse transcriptase domain-containing protein</fullName>
    </submittedName>
</protein>
<keyword evidence="6 13" id="KW-0695">RNA-directed DNA polymerase</keyword>
<keyword evidence="2" id="KW-0548">Nucleotidyltransferase</keyword>
<keyword evidence="1" id="KW-0808">Transferase</keyword>
<dbReference type="InterPro" id="IPR041588">
    <property type="entry name" value="Integrase_H2C2"/>
</dbReference>
<dbReference type="PANTHER" id="PTHR11439:SF495">
    <property type="entry name" value="REVERSE TRANSCRIPTASE, RNA-DEPENDENT DNA POLYMERASE-RELATED"/>
    <property type="match status" value="1"/>
</dbReference>
<dbReference type="GO" id="GO:0003964">
    <property type="term" value="F:RNA-directed DNA polymerase activity"/>
    <property type="evidence" value="ECO:0007669"/>
    <property type="project" value="UniProtKB-KW"/>
</dbReference>
<dbReference type="Gene3D" id="1.10.340.70">
    <property type="match status" value="1"/>
</dbReference>
<dbReference type="Pfam" id="PF07727">
    <property type="entry name" value="RVT_2"/>
    <property type="match status" value="1"/>
</dbReference>
<dbReference type="SUPFAM" id="SSF56672">
    <property type="entry name" value="DNA/RNA polymerases"/>
    <property type="match status" value="2"/>
</dbReference>
<feature type="domain" description="Reverse transcriptase RNase H-like" evidence="10">
    <location>
        <begin position="304"/>
        <end position="398"/>
    </location>
</feature>
<feature type="coiled-coil region" evidence="7">
    <location>
        <begin position="590"/>
        <end position="617"/>
    </location>
</feature>
<evidence type="ECO:0000259" key="9">
    <source>
        <dbReference type="Pfam" id="PF07727"/>
    </source>
</evidence>
<feature type="compositionally biased region" description="Basic and acidic residues" evidence="8">
    <location>
        <begin position="1052"/>
        <end position="1066"/>
    </location>
</feature>
<evidence type="ECO:0000256" key="6">
    <source>
        <dbReference type="ARBA" id="ARBA00022918"/>
    </source>
</evidence>
<evidence type="ECO:0000256" key="2">
    <source>
        <dbReference type="ARBA" id="ARBA00022695"/>
    </source>
</evidence>
<dbReference type="InterPro" id="IPR041373">
    <property type="entry name" value="RT_RNaseH"/>
</dbReference>
<feature type="region of interest" description="Disordered" evidence="8">
    <location>
        <begin position="1010"/>
        <end position="1069"/>
    </location>
</feature>
<evidence type="ECO:0000256" key="7">
    <source>
        <dbReference type="SAM" id="Coils"/>
    </source>
</evidence>
<evidence type="ECO:0000256" key="4">
    <source>
        <dbReference type="ARBA" id="ARBA00022759"/>
    </source>
</evidence>
<evidence type="ECO:0000256" key="8">
    <source>
        <dbReference type="SAM" id="MobiDB-lite"/>
    </source>
</evidence>
<dbReference type="PANTHER" id="PTHR11439">
    <property type="entry name" value="GAG-POL-RELATED RETROTRANSPOSON"/>
    <property type="match status" value="1"/>
</dbReference>
<evidence type="ECO:0000259" key="10">
    <source>
        <dbReference type="Pfam" id="PF17917"/>
    </source>
</evidence>
<evidence type="ECO:0000256" key="5">
    <source>
        <dbReference type="ARBA" id="ARBA00022801"/>
    </source>
</evidence>
<keyword evidence="5" id="KW-0378">Hydrolase</keyword>
<accession>A0A6L2MMA6</accession>
<evidence type="ECO:0000259" key="11">
    <source>
        <dbReference type="Pfam" id="PF17921"/>
    </source>
</evidence>
<feature type="region of interest" description="Disordered" evidence="8">
    <location>
        <begin position="1"/>
        <end position="21"/>
    </location>
</feature>
<dbReference type="EMBL" id="BKCJ010006686">
    <property type="protein sequence ID" value="GEU73425.1"/>
    <property type="molecule type" value="Genomic_DNA"/>
</dbReference>
<evidence type="ECO:0000256" key="1">
    <source>
        <dbReference type="ARBA" id="ARBA00022679"/>
    </source>
</evidence>
<dbReference type="Pfam" id="PF17917">
    <property type="entry name" value="RT_RNaseH"/>
    <property type="match status" value="1"/>
</dbReference>
<dbReference type="InterPro" id="IPR013103">
    <property type="entry name" value="RVT_2"/>
</dbReference>
<dbReference type="InterPro" id="IPR043502">
    <property type="entry name" value="DNA/RNA_pol_sf"/>
</dbReference>
<feature type="domain" description="Integrase zinc-binding" evidence="11">
    <location>
        <begin position="481"/>
        <end position="535"/>
    </location>
</feature>
<keyword evidence="3" id="KW-0540">Nuclease</keyword>
<feature type="compositionally biased region" description="Basic and acidic residues" evidence="8">
    <location>
        <begin position="1019"/>
        <end position="1041"/>
    </location>
</feature>
<name>A0A6L2MMA6_TANCI</name>
<dbReference type="GO" id="GO:0016787">
    <property type="term" value="F:hydrolase activity"/>
    <property type="evidence" value="ECO:0007669"/>
    <property type="project" value="UniProtKB-KW"/>
</dbReference>
<dbReference type="GO" id="GO:0004519">
    <property type="term" value="F:endonuclease activity"/>
    <property type="evidence" value="ECO:0007669"/>
    <property type="project" value="UniProtKB-KW"/>
</dbReference>
<organism evidence="13">
    <name type="scientific">Tanacetum cinerariifolium</name>
    <name type="common">Dalmatian daisy</name>
    <name type="synonym">Chrysanthemum cinerariifolium</name>
    <dbReference type="NCBI Taxonomy" id="118510"/>
    <lineage>
        <taxon>Eukaryota</taxon>
        <taxon>Viridiplantae</taxon>
        <taxon>Streptophyta</taxon>
        <taxon>Embryophyta</taxon>
        <taxon>Tracheophyta</taxon>
        <taxon>Spermatophyta</taxon>
        <taxon>Magnoliopsida</taxon>
        <taxon>eudicotyledons</taxon>
        <taxon>Gunneridae</taxon>
        <taxon>Pentapetalae</taxon>
        <taxon>asterids</taxon>
        <taxon>campanulids</taxon>
        <taxon>Asterales</taxon>
        <taxon>Asteraceae</taxon>
        <taxon>Asteroideae</taxon>
        <taxon>Anthemideae</taxon>
        <taxon>Anthemidinae</taxon>
        <taxon>Tanacetum</taxon>
    </lineage>
</organism>
<gene>
    <name evidence="13" type="ORF">Tci_045403</name>
</gene>
<keyword evidence="4" id="KW-0255">Endonuclease</keyword>
<comment type="caution">
    <text evidence="13">The sequence shown here is derived from an EMBL/GenBank/DDBJ whole genome shotgun (WGS) entry which is preliminary data.</text>
</comment>
<feature type="domain" description="Reverse transcriptase Ty1/copia-type" evidence="9">
    <location>
        <begin position="1240"/>
        <end position="1368"/>
    </location>
</feature>
<dbReference type="InterPro" id="IPR057670">
    <property type="entry name" value="SH3_retrovirus"/>
</dbReference>
<evidence type="ECO:0000313" key="13">
    <source>
        <dbReference type="EMBL" id="GEU73425.1"/>
    </source>
</evidence>
<evidence type="ECO:0000259" key="12">
    <source>
        <dbReference type="Pfam" id="PF25597"/>
    </source>
</evidence>
<reference evidence="13" key="1">
    <citation type="journal article" date="2019" name="Sci. Rep.">
        <title>Draft genome of Tanacetum cinerariifolium, the natural source of mosquito coil.</title>
        <authorList>
            <person name="Yamashiro T."/>
            <person name="Shiraishi A."/>
            <person name="Satake H."/>
            <person name="Nakayama K."/>
        </authorList>
    </citation>
    <scope>NUCLEOTIDE SEQUENCE</scope>
</reference>
<dbReference type="CDD" id="cd09274">
    <property type="entry name" value="RNase_HI_RT_Ty3"/>
    <property type="match status" value="1"/>
</dbReference>
<dbReference type="Pfam" id="PF17921">
    <property type="entry name" value="Integrase_H2C2"/>
    <property type="match status" value="1"/>
</dbReference>
<dbReference type="Pfam" id="PF25597">
    <property type="entry name" value="SH3_retrovirus"/>
    <property type="match status" value="1"/>
</dbReference>
<feature type="domain" description="Retroviral polymerase SH3-like" evidence="12">
    <location>
        <begin position="935"/>
        <end position="981"/>
    </location>
</feature>
<evidence type="ECO:0000256" key="3">
    <source>
        <dbReference type="ARBA" id="ARBA00022722"/>
    </source>
</evidence>
<sequence>MKVTTTRSDVAYGGPSIPTPKKVMERETKETTDKEQTNFQGSTAHIQPSVTPIMELDVPMTLPKPNIPYPLRLNDQKLSEKAMNQMEKFFQIFQDLHFDISFADALLLMPKFASTTKSLLTNKDKLFELAKIPLNENCSTMLLKKLPKKLGDPGKFIIPWRSFLRTGRTLIDVYGKEITLRVSHEAVTFNLNQTTRYSTTYDDLSVKRIDIIDVAKEEYAQEILGFSNNSSGGNPTSTFEPILFDSSPSLTSFEGSDFILEEIETYLKDESISPKIDHADCDLEGDICLIEKLLNNDPFQLPPMDLNDFAIGAVLGQRKTKHFQPIHYDSKTMTEAQIHHTMTEKEILAIVYAFEKFRPYLVLSKSIVYTDHSALKYLFSKQDAKPRLIQWVLILQEFDIIIRDKKGTENLAADHLSILENPHNDVFEDKDINENFPLETLGMSSQQKKKFFKDAKHYFWDDPYLFWICADQIIRRCVHGQEAYDILKAYHEGPTGGHHGANFAGKKVFDAGFFWPTIYRDAHNLVKSCDICQRQVAPTTAEQRLAKKNELKARGTLLMALPDKYQLKFNSHKDAKTLMKAIEKRFGESLDQIHERLQKLISQLEILRRNKNDLEEQSLDDLFNSLKIYEHYKPASAAPSVSAVSAKMLVSSLPNVDSLSNVMIYSFFASQSFSPQLDNDNLKQINADDLEEMDLKWQMAMLTVRARRFLQRTGRNLGSNGPTSMGFDMSKKRSLPTMLLWPSHLQVLLLTMRYQSSNGYHAVPPPHTGTFMPSKPDLVFNNAPNDVETDHLAFNVKLIPTKPDQDLSYTNGPSAPIIEDWVSDAEDESKTKTPQNSKPVPITAVRPVSTAVPKTSVTRPRQVKPIVTKPNLPTRRHINRSPSLKASNSPLRVTAVKAPVVTAAKGNMSYLSNFKELNGGYVAFGGNPKGGKISRKGKFDGKVDKGFLVRYSVSSKSFRVFNTRTHIVQETLHVNFLENKPNVAGVQDQFDAEKAGEEIEQQFMLFHVWSSGSTNPQNTDRDAAFDEKEPEFDEKKPESEVKVSPSSSAQSKKHDDKSKKEAKGKSPVESFTGYRNLSAEFEDFSDNNINEVNAASTLVPIVRQITPNSTNTFSAVGPSNAAASLTYGKSLCIDASQLSDDPDMPELENITYYDDENDVGAEADFNNLETSITISPIPTTRVHKDRHVTQIIGDLSLVTQIRSMKRVAKDQDGLSQINNKDFQTCMFACFLSQEEPKRVLVDLPYGKRAIGTKWVFRNKARHVTQGHTHEEGIDYEEVFDPLARIEAIRLFLAYASFMGFMVYQIDVKSAFLYGTIKEEVYVCQTLGFEDPDYPDKVYKVVKALYGLHQAPRACHDKYVAEILRKFGLTDRKSASTPIDTEKPLLKDPDGEDVDVHTYRSMIGSFMYLTSSRPDIMFVVCACACFQMTPKASYLYAVQRIFKYLKGKPHLGLWYPKDSPFDLVAYLDSDYAGTSLDMKSTTRGCQFLGCRLISWQYKKQTVMATLSTETEYVVLSGMESLKRMFHVTNILPAGSLTTQQMVLNSPCLSHIKNLLVQIKRSLFWTTVDVKKVNDVTRLQALVDKKKVVVTKATIRDALRLDDEEGVECLPNEEIFAGLARMGYEKPSTKLTFYKVFFSSQTTICLPNMILIFLN</sequence>
<keyword evidence="7" id="KW-0175">Coiled coil</keyword>